<dbReference type="Gene3D" id="2.160.10.10">
    <property type="entry name" value="Hexapeptide repeat proteins"/>
    <property type="match status" value="1"/>
</dbReference>
<accession>A0AAW7M6U3</accession>
<evidence type="ECO:0000313" key="2">
    <source>
        <dbReference type="Proteomes" id="UP001172737"/>
    </source>
</evidence>
<dbReference type="RefSeq" id="WP_301118686.1">
    <property type="nucleotide sequence ID" value="NZ_JAUHPX010000004.1"/>
</dbReference>
<dbReference type="PANTHER" id="PTHR42811">
    <property type="entry name" value="SERINE ACETYLTRANSFERASE"/>
    <property type="match status" value="1"/>
</dbReference>
<proteinExistence type="predicted"/>
<evidence type="ECO:0000313" key="1">
    <source>
        <dbReference type="EMBL" id="MDN4488206.1"/>
    </source>
</evidence>
<dbReference type="EMBL" id="JAUHPX010000004">
    <property type="protein sequence ID" value="MDN4488206.1"/>
    <property type="molecule type" value="Genomic_DNA"/>
</dbReference>
<keyword evidence="2" id="KW-1185">Reference proteome</keyword>
<sequence>MARVVHAVRQIGVDQEFLGEKHPSDFVKRGWLRAYATNSSLRAAFWMRLSAETGLVGHVARSHLLRVFGCDVSEGAVIEGALELPHPTGIVIGRGVVLRHGVRIYQGVTVGRGRGGYPTIETGATLLPNCVVAGDVVVGSNATVGALALCKNDVPPATVFAPNT</sequence>
<protein>
    <recommendedName>
        <fullName evidence="3">Serine acetyltransferase</fullName>
    </recommendedName>
</protein>
<dbReference type="InterPro" id="IPR011004">
    <property type="entry name" value="Trimer_LpxA-like_sf"/>
</dbReference>
<evidence type="ECO:0008006" key="3">
    <source>
        <dbReference type="Google" id="ProtNLM"/>
    </source>
</evidence>
<organism evidence="1 2">
    <name type="scientific">Demequina lignilytica</name>
    <dbReference type="NCBI Taxonomy" id="3051663"/>
    <lineage>
        <taxon>Bacteria</taxon>
        <taxon>Bacillati</taxon>
        <taxon>Actinomycetota</taxon>
        <taxon>Actinomycetes</taxon>
        <taxon>Micrococcales</taxon>
        <taxon>Demequinaceae</taxon>
        <taxon>Demequina</taxon>
    </lineage>
</organism>
<dbReference type="SUPFAM" id="SSF51161">
    <property type="entry name" value="Trimeric LpxA-like enzymes"/>
    <property type="match status" value="1"/>
</dbReference>
<comment type="caution">
    <text evidence="1">The sequence shown here is derived from an EMBL/GenBank/DDBJ whole genome shotgun (WGS) entry which is preliminary data.</text>
</comment>
<name>A0AAW7M6U3_9MICO</name>
<dbReference type="Proteomes" id="UP001172737">
    <property type="component" value="Unassembled WGS sequence"/>
</dbReference>
<gene>
    <name evidence="1" type="ORF">QQX10_08505</name>
</gene>
<reference evidence="1" key="1">
    <citation type="submission" date="2023-06" db="EMBL/GenBank/DDBJ databases">
        <title>Sysu t00039.</title>
        <authorList>
            <person name="Gao L."/>
            <person name="Fang B.-Z."/>
            <person name="Li W.-J."/>
        </authorList>
    </citation>
    <scope>NUCLEOTIDE SEQUENCE</scope>
    <source>
        <strain evidence="1">SYSU T00039</strain>
    </source>
</reference>
<dbReference type="AlphaFoldDB" id="A0AAW7M6U3"/>